<sequence>MFLQINTLQSKDTTGIGNCYQGREKEPLPMTGTIAPLQCNHDHCYSRLYFASLSFLRPGRCHSSLQNGPNSKHRKKLWLLPLPLLQSP</sequence>
<protein>
    <submittedName>
        <fullName evidence="1">Uncharacterized protein</fullName>
    </submittedName>
</protein>
<name>A0A0P1AF10_PLAHL</name>
<dbReference type="AlphaFoldDB" id="A0A0P1AF10"/>
<dbReference type="EMBL" id="CCYD01000409">
    <property type="protein sequence ID" value="CEG39185.1"/>
    <property type="molecule type" value="Genomic_DNA"/>
</dbReference>
<reference evidence="2" key="1">
    <citation type="submission" date="2014-09" db="EMBL/GenBank/DDBJ databases">
        <authorList>
            <person name="Sharma Rahul"/>
            <person name="Thines Marco"/>
        </authorList>
    </citation>
    <scope>NUCLEOTIDE SEQUENCE [LARGE SCALE GENOMIC DNA]</scope>
</reference>
<organism evidence="1 2">
    <name type="scientific">Plasmopara halstedii</name>
    <name type="common">Downy mildew of sunflower</name>
    <dbReference type="NCBI Taxonomy" id="4781"/>
    <lineage>
        <taxon>Eukaryota</taxon>
        <taxon>Sar</taxon>
        <taxon>Stramenopiles</taxon>
        <taxon>Oomycota</taxon>
        <taxon>Peronosporomycetes</taxon>
        <taxon>Peronosporales</taxon>
        <taxon>Peronosporaceae</taxon>
        <taxon>Plasmopara</taxon>
    </lineage>
</organism>
<dbReference type="Proteomes" id="UP000054928">
    <property type="component" value="Unassembled WGS sequence"/>
</dbReference>
<dbReference type="GeneID" id="36410394"/>
<keyword evidence="2" id="KW-1185">Reference proteome</keyword>
<accession>A0A0P1AF10</accession>
<evidence type="ECO:0000313" key="1">
    <source>
        <dbReference type="EMBL" id="CEG39185.1"/>
    </source>
</evidence>
<dbReference type="RefSeq" id="XP_024575554.1">
    <property type="nucleotide sequence ID" value="XM_024724705.2"/>
</dbReference>
<proteinExistence type="predicted"/>
<evidence type="ECO:0000313" key="2">
    <source>
        <dbReference type="Proteomes" id="UP000054928"/>
    </source>
</evidence>